<feature type="domain" description="YbaK/aminoacyl-tRNA synthetase-associated" evidence="1">
    <location>
        <begin position="27"/>
        <end position="141"/>
    </location>
</feature>
<proteinExistence type="predicted"/>
<dbReference type="InterPro" id="IPR007214">
    <property type="entry name" value="YbaK/aa-tRNA-synth-assoc-dom"/>
</dbReference>
<evidence type="ECO:0000313" key="2">
    <source>
        <dbReference type="EMBL" id="KAB7656491.1"/>
    </source>
</evidence>
<dbReference type="EMBL" id="WEHX01000071">
    <property type="protein sequence ID" value="KAB7656491.1"/>
    <property type="molecule type" value="Genomic_DNA"/>
</dbReference>
<dbReference type="CDD" id="cd04333">
    <property type="entry name" value="ProX_deacylase"/>
    <property type="match status" value="1"/>
</dbReference>
<reference evidence="2 3" key="1">
    <citation type="submission" date="2019-10" db="EMBL/GenBank/DDBJ databases">
        <title>Genome diversity of Sutterella seckii.</title>
        <authorList>
            <person name="Chaplin A.V."/>
            <person name="Sokolova S.R."/>
            <person name="Mosin K.A."/>
            <person name="Ivanova E.L."/>
            <person name="Kochetkova T.O."/>
            <person name="Goltsov A.Y."/>
            <person name="Trofimov D.Y."/>
            <person name="Efimov B.A."/>
        </authorList>
    </citation>
    <scope>NUCLEOTIDE SEQUENCE [LARGE SCALE GENOMIC DNA]</scope>
    <source>
        <strain evidence="2 3">ASD393</strain>
    </source>
</reference>
<sequence length="164" mass="17345">MSFEAAALWLKDRGFADRIHRFSGSSATVELAAREIGIIPARIAKTMAIAGPEGPLLIVAAGDMKLDGRKFKRLFHATPHFISRDLVESLVGHAPGGVCPFGRKPGVPVYLDESLKAYETVWPACGDEASGVELAPAELEKAVGECGWIDVTKPAAPVPPAAAE</sequence>
<dbReference type="InterPro" id="IPR036754">
    <property type="entry name" value="YbaK/aa-tRNA-synt-asso_dom_sf"/>
</dbReference>
<dbReference type="RefSeq" id="WP_152158786.1">
    <property type="nucleotide sequence ID" value="NZ_WEHX01000071.1"/>
</dbReference>
<dbReference type="AlphaFoldDB" id="A0A6I1EW71"/>
<dbReference type="PANTHER" id="PTHR30411:SF1">
    <property type="entry name" value="CYTOPLASMIC PROTEIN"/>
    <property type="match status" value="1"/>
</dbReference>
<evidence type="ECO:0000259" key="1">
    <source>
        <dbReference type="Pfam" id="PF04073"/>
    </source>
</evidence>
<dbReference type="Pfam" id="PF04073">
    <property type="entry name" value="tRNA_edit"/>
    <property type="match status" value="1"/>
</dbReference>
<comment type="caution">
    <text evidence="2">The sequence shown here is derived from an EMBL/GenBank/DDBJ whole genome shotgun (WGS) entry which is preliminary data.</text>
</comment>
<accession>A0A6I1EW71</accession>
<evidence type="ECO:0000313" key="3">
    <source>
        <dbReference type="Proteomes" id="UP000430564"/>
    </source>
</evidence>
<name>A0A6I1EW71_9BURK</name>
<gene>
    <name evidence="2" type="ORF">GBM95_08940</name>
</gene>
<dbReference type="Gene3D" id="3.90.960.10">
    <property type="entry name" value="YbaK/aminoacyl-tRNA synthetase-associated domain"/>
    <property type="match status" value="1"/>
</dbReference>
<dbReference type="OrthoDB" id="8536235at2"/>
<organism evidence="2 3">
    <name type="scientific">Sutterella seckii</name>
    <dbReference type="NCBI Taxonomy" id="1944635"/>
    <lineage>
        <taxon>Bacteria</taxon>
        <taxon>Pseudomonadati</taxon>
        <taxon>Pseudomonadota</taxon>
        <taxon>Betaproteobacteria</taxon>
        <taxon>Burkholderiales</taxon>
        <taxon>Sutterellaceae</taxon>
        <taxon>Sutterella</taxon>
    </lineage>
</organism>
<protein>
    <submittedName>
        <fullName evidence="2">YbaK/EbsC family protein</fullName>
    </submittedName>
</protein>
<dbReference type="GO" id="GO:0002161">
    <property type="term" value="F:aminoacyl-tRNA deacylase activity"/>
    <property type="evidence" value="ECO:0007669"/>
    <property type="project" value="InterPro"/>
</dbReference>
<dbReference type="PANTHER" id="PTHR30411">
    <property type="entry name" value="CYTOPLASMIC PROTEIN"/>
    <property type="match status" value="1"/>
</dbReference>
<dbReference type="SUPFAM" id="SSF55826">
    <property type="entry name" value="YbaK/ProRS associated domain"/>
    <property type="match status" value="1"/>
</dbReference>
<dbReference type="Proteomes" id="UP000430564">
    <property type="component" value="Unassembled WGS sequence"/>
</dbReference>